<evidence type="ECO:0000256" key="2">
    <source>
        <dbReference type="ARBA" id="ARBA00022723"/>
    </source>
</evidence>
<dbReference type="RefSeq" id="WP_213497842.1">
    <property type="nucleotide sequence ID" value="NZ_CP074694.1"/>
</dbReference>
<dbReference type="Proteomes" id="UP000676194">
    <property type="component" value="Chromosome"/>
</dbReference>
<dbReference type="InterPro" id="IPR032466">
    <property type="entry name" value="Metal_Hydrolase"/>
</dbReference>
<dbReference type="InterPro" id="IPR006680">
    <property type="entry name" value="Amidohydro-rel"/>
</dbReference>
<feature type="binding site" evidence="7">
    <location>
        <position position="195"/>
    </location>
    <ligand>
        <name>Zn(2+)</name>
        <dbReference type="ChEBI" id="CHEBI:29105"/>
    </ligand>
</feature>
<keyword evidence="2 7" id="KW-0479">Metal-binding</keyword>
<organism evidence="9 10">
    <name type="scientific">Telmatocola sphagniphila</name>
    <dbReference type="NCBI Taxonomy" id="1123043"/>
    <lineage>
        <taxon>Bacteria</taxon>
        <taxon>Pseudomonadati</taxon>
        <taxon>Planctomycetota</taxon>
        <taxon>Planctomycetia</taxon>
        <taxon>Gemmatales</taxon>
        <taxon>Gemmataceae</taxon>
    </lineage>
</organism>
<evidence type="ECO:0000256" key="6">
    <source>
        <dbReference type="PIRSR" id="PIRSR038994-1"/>
    </source>
</evidence>
<reference evidence="9" key="1">
    <citation type="submission" date="2021-05" db="EMBL/GenBank/DDBJ databases">
        <title>Complete genome sequence of the cellulolytic planctomycete Telmatocola sphagniphila SP2T and characterization of the first cellulase from planctomycetes.</title>
        <authorList>
            <person name="Rakitin A.L."/>
            <person name="Beletsky A.V."/>
            <person name="Naumoff D.G."/>
            <person name="Kulichevskaya I.S."/>
            <person name="Mardanov A.V."/>
            <person name="Ravin N.V."/>
            <person name="Dedysh S.N."/>
        </authorList>
    </citation>
    <scope>NUCLEOTIDE SEQUENCE</scope>
    <source>
        <strain evidence="9">SP2T</strain>
    </source>
</reference>
<dbReference type="InterPro" id="IPR003764">
    <property type="entry name" value="GlcNAc_6-P_deAcase"/>
</dbReference>
<dbReference type="Pfam" id="PF01979">
    <property type="entry name" value="Amidohydro_1"/>
    <property type="match status" value="1"/>
</dbReference>
<sequence length="400" mass="44001">MKQFINARLVLPDRVLSEGTLRFNDDKIDALGSKSDLSFNPSIETIDLEGKYLFPGFVEAHVHGGLGADFMDLTPEAFRTVCRCHARHGTTTMTPTSTVGSPEQILEFLKLTRQIMNEPQTGSRVVGAHLYGPYFALEAVGCHPKNVRAPLPSDYIPVLEYTDAIRTATVAPELPSAEVFTRECLQRGIRMNAGHSFATFEQMEEAVRWGIRHVDHLFCAMSDRGKLRALQNFPNRGGVMEATLYFDELTTEVIADGKHLSDALLRLAYKIKGPNRLALVTDSNRAVDMPDGEYLFGPPDAQIRTLKKEGVGLTLDGKNLASSVVGLDHCFRTMLTATQAPLHDVARCVTLTPARILGLEEECGSLIAGKRADFVVMDDAMQVQDVWIGGKKIDAGISRV</sequence>
<dbReference type="AlphaFoldDB" id="A0A8E6B6T0"/>
<evidence type="ECO:0000256" key="7">
    <source>
        <dbReference type="PIRSR" id="PIRSR038994-3"/>
    </source>
</evidence>
<comment type="similarity">
    <text evidence="1 5">Belongs to the metallo-dependent hydrolases superfamily. NagA family.</text>
</comment>
<dbReference type="PANTHER" id="PTHR11113:SF14">
    <property type="entry name" value="N-ACETYLGLUCOSAMINE-6-PHOSPHATE DEACETYLASE"/>
    <property type="match status" value="1"/>
</dbReference>
<dbReference type="GO" id="GO:0046872">
    <property type="term" value="F:metal ion binding"/>
    <property type="evidence" value="ECO:0007669"/>
    <property type="project" value="UniProtKB-KW"/>
</dbReference>
<dbReference type="GO" id="GO:0008448">
    <property type="term" value="F:N-acetylglucosamine-6-phosphate deacetylase activity"/>
    <property type="evidence" value="ECO:0007669"/>
    <property type="project" value="InterPro"/>
</dbReference>
<keyword evidence="4 5" id="KW-0119">Carbohydrate metabolism</keyword>
<dbReference type="Gene3D" id="2.30.40.10">
    <property type="entry name" value="Urease, subunit C, domain 1"/>
    <property type="match status" value="1"/>
</dbReference>
<feature type="active site" description="Proton donor/acceptor" evidence="6">
    <location>
        <position position="282"/>
    </location>
</feature>
<dbReference type="SUPFAM" id="SSF51556">
    <property type="entry name" value="Metallo-dependent hydrolases"/>
    <property type="match status" value="1"/>
</dbReference>
<proteinExistence type="inferred from homology"/>
<evidence type="ECO:0000313" key="9">
    <source>
        <dbReference type="EMBL" id="QVL32952.1"/>
    </source>
</evidence>
<dbReference type="PIRSF" id="PIRSF038994">
    <property type="entry name" value="NagA"/>
    <property type="match status" value="1"/>
</dbReference>
<evidence type="ECO:0000259" key="8">
    <source>
        <dbReference type="Pfam" id="PF01979"/>
    </source>
</evidence>
<keyword evidence="10" id="KW-1185">Reference proteome</keyword>
<gene>
    <name evidence="9" type="ORF">KIH39_03275</name>
</gene>
<keyword evidence="3 5" id="KW-0378">Hydrolase</keyword>
<dbReference type="PANTHER" id="PTHR11113">
    <property type="entry name" value="N-ACETYLGLUCOSAMINE-6-PHOSPHATE DEACETYLASE"/>
    <property type="match status" value="1"/>
</dbReference>
<comment type="cofactor">
    <cofactor evidence="7">
        <name>a divalent metal cation</name>
        <dbReference type="ChEBI" id="CHEBI:60240"/>
    </cofactor>
    <text evidence="7">Binds 1 divalent metal cation per subunit.</text>
</comment>
<dbReference type="KEGG" id="tsph:KIH39_03275"/>
<evidence type="ECO:0000256" key="4">
    <source>
        <dbReference type="ARBA" id="ARBA00023277"/>
    </source>
</evidence>
<evidence type="ECO:0000313" key="10">
    <source>
        <dbReference type="Proteomes" id="UP000676194"/>
    </source>
</evidence>
<feature type="domain" description="Amidohydrolase-related" evidence="8">
    <location>
        <begin position="52"/>
        <end position="391"/>
    </location>
</feature>
<dbReference type="InterPro" id="IPR011059">
    <property type="entry name" value="Metal-dep_hydrolase_composite"/>
</dbReference>
<evidence type="ECO:0000256" key="5">
    <source>
        <dbReference type="PIRNR" id="PIRNR038994"/>
    </source>
</evidence>
<name>A0A8E6B6T0_9BACT</name>
<protein>
    <submittedName>
        <fullName evidence="9">Amidohydrolase family protein</fullName>
    </submittedName>
</protein>
<evidence type="ECO:0000256" key="3">
    <source>
        <dbReference type="ARBA" id="ARBA00022801"/>
    </source>
</evidence>
<dbReference type="SUPFAM" id="SSF51338">
    <property type="entry name" value="Composite domain of metallo-dependent hydrolases"/>
    <property type="match status" value="1"/>
</dbReference>
<dbReference type="EMBL" id="CP074694">
    <property type="protein sequence ID" value="QVL32952.1"/>
    <property type="molecule type" value="Genomic_DNA"/>
</dbReference>
<feature type="binding site" evidence="7">
    <location>
        <position position="216"/>
    </location>
    <ligand>
        <name>Zn(2+)</name>
        <dbReference type="ChEBI" id="CHEBI:29105"/>
    </ligand>
</feature>
<evidence type="ECO:0000256" key="1">
    <source>
        <dbReference type="ARBA" id="ARBA00010716"/>
    </source>
</evidence>
<dbReference type="GO" id="GO:0006046">
    <property type="term" value="P:N-acetylglucosamine catabolic process"/>
    <property type="evidence" value="ECO:0007669"/>
    <property type="project" value="TreeGrafter"/>
</dbReference>
<accession>A0A8E6B6T0</accession>
<dbReference type="Gene3D" id="3.20.20.140">
    <property type="entry name" value="Metal-dependent hydrolases"/>
    <property type="match status" value="1"/>
</dbReference>